<reference evidence="1" key="1">
    <citation type="journal article" date="2016" name="Nature">
        <title>Redefining the invertebrate RNA virosphere.</title>
        <authorList>
            <person name="Shi M."/>
            <person name="Lin X.D."/>
            <person name="Tian J.H."/>
            <person name="Chen L.J."/>
            <person name="Chen X."/>
            <person name="Li C.X."/>
            <person name="Qin X.C."/>
            <person name="Li J."/>
            <person name="Cao J.P."/>
            <person name="Eden J.S."/>
            <person name="Buchmann J."/>
            <person name="Wang W."/>
            <person name="Xu J."/>
            <person name="Holmes E.C."/>
            <person name="Zhang Y.Z."/>
        </authorList>
    </citation>
    <scope>NUCLEOTIDE SEQUENCE [LARGE SCALE GENOMIC DNA]</scope>
    <source>
        <strain evidence="1">QTM133243</strain>
    </source>
</reference>
<accession>A0A1L3KMT6</accession>
<dbReference type="EMBL" id="KX884418">
    <property type="protein sequence ID" value="APG78694.1"/>
    <property type="molecule type" value="Genomic_RNA"/>
</dbReference>
<keyword evidence="2" id="KW-1185">Reference proteome</keyword>
<dbReference type="KEGG" id="vg:30854322"/>
<dbReference type="Proteomes" id="UP000204289">
    <property type="component" value="Segment"/>
</dbReference>
<sequence length="444" mass="49788">MIPNRPRVQHDDIYNVLPRAQAAIGDPIQPPLLQTIRDSHNLGHQIQGLQMEAEATISDDIPLTSDIPQQIIRLVDQVPTGGPHYDDHFHLVSTWILHLTKRANNNSPSSNLSLFFSSLCHYMPRIRHILKTYATDSRTYQVVELPLGDFLNQHDAIDINEENPDGDVLCSSENDKGRLTLGLNCLLIGKHINTVNHQSWFEKRIKSISGTLSIRQEEVQDFPSFDIKYCQDVYGSLSAHKLLRSRIFTHIHSLVKDPNSLQALCVAVCGLLSGCEMTSFLLAYRVLLCENPTLFYLYDLNSIAGDLQVALKVFRNFGDMRLFAKLLLNHNVGRVFNTPAISKLAKVARALALDAGEASLANYTMSADSEGERTLIARVREFRKLLSGCESVEGERVRSAFMTDSRQNEAILKSNYSNHFPNVIAAEPNIMIPTFNAPGVQRDN</sequence>
<organism evidence="1">
    <name type="scientific">Hubei odonate virus 10</name>
    <dbReference type="NCBI Taxonomy" id="1922991"/>
    <lineage>
        <taxon>Viruses</taxon>
        <taxon>Riboviria</taxon>
        <taxon>Orthornavirae</taxon>
        <taxon>Negarnaviricota</taxon>
        <taxon>Haploviricotina</taxon>
        <taxon>Monjiviricetes</taxon>
        <taxon>Mononegavirales</taxon>
        <taxon>Lispiviridae</taxon>
        <taxon>Damravirus</taxon>
        <taxon>Damravirus dentatis</taxon>
    </lineage>
</organism>
<name>A0A1L3KMT6_9MONO</name>
<dbReference type="OrthoDB" id="40808at10239"/>
<dbReference type="RefSeq" id="YP_009336919.1">
    <property type="nucleotide sequence ID" value="NC_032944.1"/>
</dbReference>
<evidence type="ECO:0000313" key="2">
    <source>
        <dbReference type="Proteomes" id="UP000204289"/>
    </source>
</evidence>
<proteinExistence type="predicted"/>
<protein>
    <submittedName>
        <fullName evidence="1">Uncharacterized protein</fullName>
    </submittedName>
</protein>
<dbReference type="GeneID" id="30854322"/>
<evidence type="ECO:0000313" key="1">
    <source>
        <dbReference type="EMBL" id="APG78694.1"/>
    </source>
</evidence>